<feature type="compositionally biased region" description="Basic and acidic residues" evidence="1">
    <location>
        <begin position="43"/>
        <end position="53"/>
    </location>
</feature>
<organism evidence="2 3">
    <name type="scientific">Kibdelosporangium banguiense</name>
    <dbReference type="NCBI Taxonomy" id="1365924"/>
    <lineage>
        <taxon>Bacteria</taxon>
        <taxon>Bacillati</taxon>
        <taxon>Actinomycetota</taxon>
        <taxon>Actinomycetes</taxon>
        <taxon>Pseudonocardiales</taxon>
        <taxon>Pseudonocardiaceae</taxon>
        <taxon>Kibdelosporangium</taxon>
    </lineage>
</organism>
<name>A0ABS4TU23_9PSEU</name>
<comment type="caution">
    <text evidence="2">The sequence shown here is derived from an EMBL/GenBank/DDBJ whole genome shotgun (WGS) entry which is preliminary data.</text>
</comment>
<evidence type="ECO:0000256" key="1">
    <source>
        <dbReference type="SAM" id="MobiDB-lite"/>
    </source>
</evidence>
<accession>A0ABS4TU23</accession>
<proteinExistence type="predicted"/>
<keyword evidence="3" id="KW-1185">Reference proteome</keyword>
<evidence type="ECO:0000313" key="3">
    <source>
        <dbReference type="Proteomes" id="UP001519332"/>
    </source>
</evidence>
<dbReference type="EMBL" id="JAGINW010000001">
    <property type="protein sequence ID" value="MBP2327473.1"/>
    <property type="molecule type" value="Genomic_DNA"/>
</dbReference>
<evidence type="ECO:0000313" key="2">
    <source>
        <dbReference type="EMBL" id="MBP2327473.1"/>
    </source>
</evidence>
<protein>
    <submittedName>
        <fullName evidence="2">Uncharacterized protein</fullName>
    </submittedName>
</protein>
<dbReference type="Proteomes" id="UP001519332">
    <property type="component" value="Unassembled WGS sequence"/>
</dbReference>
<feature type="region of interest" description="Disordered" evidence="1">
    <location>
        <begin position="43"/>
        <end position="65"/>
    </location>
</feature>
<dbReference type="RefSeq" id="WP_209644413.1">
    <property type="nucleotide sequence ID" value="NZ_JAGINW010000001.1"/>
</dbReference>
<reference evidence="2 3" key="1">
    <citation type="submission" date="2021-03" db="EMBL/GenBank/DDBJ databases">
        <title>Sequencing the genomes of 1000 actinobacteria strains.</title>
        <authorList>
            <person name="Klenk H.-P."/>
        </authorList>
    </citation>
    <scope>NUCLEOTIDE SEQUENCE [LARGE SCALE GENOMIC DNA]</scope>
    <source>
        <strain evidence="2 3">DSM 46670</strain>
    </source>
</reference>
<gene>
    <name evidence="2" type="ORF">JOF56_007858</name>
</gene>
<sequence>MPLPPGRSPLPVAGINAQTDPELAEAAAELNAWIDYLTRPESHDGPRIYRERGPAGQPPIDSEVPRRLPHLDEQTGQYEVVPILDGFQADPGQFFRPAQAVSGISESLLGSTFMKLTEGCLTWTNAERQLDDSRGREIGLENAPRYPEVHPARADWMQMRKDFHGALDNAAHEYEGDFITYQVHTENGFYAVAEHIAKYQAIFAQAGKDITSLMKALTETFAKHNWYGGTGFTIDVKSVIITGLVAAVTTVISGGITVAKALASVVTELTGEAGKTAQSKPIQDHYRLREPAKQYLDAVTKIERDTAEAVKQLYESLRVQIDRIREMRQYEAKPRTGTKTQLAPHYRDYL</sequence>